<organism evidence="10 11">
    <name type="scientific">Capnocytophaga leadbetteri</name>
    <dbReference type="NCBI Taxonomy" id="327575"/>
    <lineage>
        <taxon>Bacteria</taxon>
        <taxon>Pseudomonadati</taxon>
        <taxon>Bacteroidota</taxon>
        <taxon>Flavobacteriia</taxon>
        <taxon>Flavobacteriales</taxon>
        <taxon>Flavobacteriaceae</taxon>
        <taxon>Capnocytophaga</taxon>
    </lineage>
</organism>
<keyword evidence="3 8" id="KW-0479">Metal-binding</keyword>
<dbReference type="Proteomes" id="UP000243985">
    <property type="component" value="Unassembled WGS sequence"/>
</dbReference>
<evidence type="ECO:0000256" key="3">
    <source>
        <dbReference type="ARBA" id="ARBA00022723"/>
    </source>
</evidence>
<comment type="catalytic activity">
    <reaction evidence="8">
        <text>Mo-molybdopterin + GTP + H(+) = Mo-molybdopterin guanine dinucleotide + diphosphate</text>
        <dbReference type="Rhea" id="RHEA:34243"/>
        <dbReference type="ChEBI" id="CHEBI:15378"/>
        <dbReference type="ChEBI" id="CHEBI:33019"/>
        <dbReference type="ChEBI" id="CHEBI:37565"/>
        <dbReference type="ChEBI" id="CHEBI:71302"/>
        <dbReference type="ChEBI" id="CHEBI:71310"/>
        <dbReference type="EC" id="2.7.7.77"/>
    </reaction>
</comment>
<comment type="function">
    <text evidence="8">Transfers a GMP moiety from GTP to Mo-molybdopterin (Mo-MPT) cofactor (Moco or molybdenum cofactor) to form Mo-molybdopterin guanine dinucleotide (Mo-MGD) cofactor.</text>
</comment>
<keyword evidence="5 8" id="KW-0460">Magnesium</keyword>
<comment type="caution">
    <text evidence="8">Lacks conserved residue(s) required for the propagation of feature annotation.</text>
</comment>
<name>A0A2T5XSJ3_9FLAO</name>
<dbReference type="AlphaFoldDB" id="A0A2T5XSJ3"/>
<comment type="subcellular location">
    <subcellularLocation>
        <location evidence="8">Cytoplasm</location>
    </subcellularLocation>
</comment>
<keyword evidence="2 8" id="KW-0808">Transferase</keyword>
<sequence>MKAIVLAGGKSSRMGENKALLTLEGEPLLAGIGNCLEDLGHEVYIAGKKAEYDVFPYPQIADIYPNKGPLGGIYSALVHLKKDILVCPCDMPLLDRNIFYFLQSTADYSKINVLTYNEKVFPTLGIYPYAYVAQLQNYITQNKLKMLTILEELGAKKHSYPIYSNSQQYFANINTPEDWTTLLKNK</sequence>
<proteinExistence type="inferred from homology"/>
<dbReference type="InterPro" id="IPR013482">
    <property type="entry name" value="Molybde_CF_guanTrfase"/>
</dbReference>
<evidence type="ECO:0000256" key="8">
    <source>
        <dbReference type="HAMAP-Rule" id="MF_00316"/>
    </source>
</evidence>
<feature type="binding site" evidence="8">
    <location>
        <position position="18"/>
    </location>
    <ligand>
        <name>GTP</name>
        <dbReference type="ChEBI" id="CHEBI:37565"/>
    </ligand>
</feature>
<feature type="domain" description="MobA-like NTP transferase" evidence="9">
    <location>
        <begin position="3"/>
        <end position="147"/>
    </location>
</feature>
<dbReference type="SUPFAM" id="SSF53448">
    <property type="entry name" value="Nucleotide-diphospho-sugar transferases"/>
    <property type="match status" value="1"/>
</dbReference>
<evidence type="ECO:0000313" key="10">
    <source>
        <dbReference type="EMBL" id="PTX03195.1"/>
    </source>
</evidence>
<keyword evidence="4 8" id="KW-0547">Nucleotide-binding</keyword>
<dbReference type="EMBL" id="QBKG01000015">
    <property type="protein sequence ID" value="PTX03195.1"/>
    <property type="molecule type" value="Genomic_DNA"/>
</dbReference>
<evidence type="ECO:0000256" key="2">
    <source>
        <dbReference type="ARBA" id="ARBA00022679"/>
    </source>
</evidence>
<dbReference type="GO" id="GO:0061603">
    <property type="term" value="F:molybdenum cofactor guanylyltransferase activity"/>
    <property type="evidence" value="ECO:0007669"/>
    <property type="project" value="UniProtKB-EC"/>
</dbReference>
<reference evidence="10 11" key="1">
    <citation type="submission" date="2018-04" db="EMBL/GenBank/DDBJ databases">
        <title>Genomic Encyclopedia of Archaeal and Bacterial Type Strains, Phase II (KMG-II): from individual species to whole genera.</title>
        <authorList>
            <person name="Goeker M."/>
        </authorList>
    </citation>
    <scope>NUCLEOTIDE SEQUENCE [LARGE SCALE GENOMIC DNA]</scope>
    <source>
        <strain evidence="10 11">DSM 22902</strain>
    </source>
</reference>
<evidence type="ECO:0000256" key="1">
    <source>
        <dbReference type="ARBA" id="ARBA00022490"/>
    </source>
</evidence>
<evidence type="ECO:0000256" key="7">
    <source>
        <dbReference type="ARBA" id="ARBA00023150"/>
    </source>
</evidence>
<comment type="caution">
    <text evidence="10">The sequence shown here is derived from an EMBL/GenBank/DDBJ whole genome shotgun (WGS) entry which is preliminary data.</text>
</comment>
<dbReference type="PANTHER" id="PTHR19136:SF81">
    <property type="entry name" value="MOLYBDENUM COFACTOR GUANYLYLTRANSFERASE"/>
    <property type="match status" value="1"/>
</dbReference>
<dbReference type="EC" id="2.7.7.77" evidence="8"/>
<dbReference type="Gene3D" id="3.90.550.10">
    <property type="entry name" value="Spore Coat Polysaccharide Biosynthesis Protein SpsA, Chain A"/>
    <property type="match status" value="1"/>
</dbReference>
<comment type="cofactor">
    <cofactor evidence="8">
        <name>Mg(2+)</name>
        <dbReference type="ChEBI" id="CHEBI:18420"/>
    </cofactor>
</comment>
<comment type="similarity">
    <text evidence="8">Belongs to the MobA family.</text>
</comment>
<dbReference type="GO" id="GO:0006777">
    <property type="term" value="P:Mo-molybdopterin cofactor biosynthetic process"/>
    <property type="evidence" value="ECO:0007669"/>
    <property type="project" value="UniProtKB-KW"/>
</dbReference>
<dbReference type="RefSeq" id="WP_107782688.1">
    <property type="nucleotide sequence ID" value="NZ_QBKG01000015.1"/>
</dbReference>
<dbReference type="PANTHER" id="PTHR19136">
    <property type="entry name" value="MOLYBDENUM COFACTOR GUANYLYLTRANSFERASE"/>
    <property type="match status" value="1"/>
</dbReference>
<dbReference type="CDD" id="cd02503">
    <property type="entry name" value="MobA"/>
    <property type="match status" value="1"/>
</dbReference>
<evidence type="ECO:0000256" key="6">
    <source>
        <dbReference type="ARBA" id="ARBA00023134"/>
    </source>
</evidence>
<dbReference type="InterPro" id="IPR025877">
    <property type="entry name" value="MobA-like_NTP_Trfase"/>
</dbReference>
<dbReference type="GO" id="GO:0005525">
    <property type="term" value="F:GTP binding"/>
    <property type="evidence" value="ECO:0007669"/>
    <property type="project" value="UniProtKB-UniRule"/>
</dbReference>
<evidence type="ECO:0000313" key="11">
    <source>
        <dbReference type="Proteomes" id="UP000243985"/>
    </source>
</evidence>
<evidence type="ECO:0000256" key="4">
    <source>
        <dbReference type="ARBA" id="ARBA00022741"/>
    </source>
</evidence>
<dbReference type="InterPro" id="IPR029044">
    <property type="entry name" value="Nucleotide-diphossugar_trans"/>
</dbReference>
<dbReference type="GeneID" id="84581370"/>
<feature type="binding site" evidence="8">
    <location>
        <position position="62"/>
    </location>
    <ligand>
        <name>GTP</name>
        <dbReference type="ChEBI" id="CHEBI:37565"/>
    </ligand>
</feature>
<dbReference type="Pfam" id="PF12804">
    <property type="entry name" value="NTP_transf_3"/>
    <property type="match status" value="1"/>
</dbReference>
<dbReference type="HAMAP" id="MF_00316">
    <property type="entry name" value="MobA"/>
    <property type="match status" value="1"/>
</dbReference>
<keyword evidence="1 8" id="KW-0963">Cytoplasm</keyword>
<keyword evidence="7 8" id="KW-0501">Molybdenum cofactor biosynthesis</keyword>
<keyword evidence="10" id="KW-0548">Nucleotidyltransferase</keyword>
<evidence type="ECO:0000256" key="5">
    <source>
        <dbReference type="ARBA" id="ARBA00022842"/>
    </source>
</evidence>
<protein>
    <recommendedName>
        <fullName evidence="8">Probable molybdenum cofactor guanylyltransferase</fullName>
        <shortName evidence="8">MoCo guanylyltransferase</shortName>
        <ecNumber evidence="8">2.7.7.77</ecNumber>
    </recommendedName>
    <alternativeName>
        <fullName evidence="8">GTP:molybdopterin guanylyltransferase</fullName>
    </alternativeName>
    <alternativeName>
        <fullName evidence="8">Mo-MPT guanylyltransferase</fullName>
    </alternativeName>
    <alternativeName>
        <fullName evidence="8">Molybdopterin guanylyltransferase</fullName>
    </alternativeName>
    <alternativeName>
        <fullName evidence="8">Molybdopterin-guanine dinucleotide synthase</fullName>
        <shortName evidence="8">MGD synthase</shortName>
    </alternativeName>
</protein>
<dbReference type="GO" id="GO:0005737">
    <property type="term" value="C:cytoplasm"/>
    <property type="evidence" value="ECO:0007669"/>
    <property type="project" value="UniProtKB-SubCell"/>
</dbReference>
<keyword evidence="6 8" id="KW-0342">GTP-binding</keyword>
<feature type="binding site" evidence="8">
    <location>
        <begin position="6"/>
        <end position="8"/>
    </location>
    <ligand>
        <name>GTP</name>
        <dbReference type="ChEBI" id="CHEBI:37565"/>
    </ligand>
</feature>
<comment type="domain">
    <text evidence="8">The N-terminal domain determines nucleotide recognition and specific binding, while the C-terminal domain determines the specific binding to the target protein.</text>
</comment>
<feature type="binding site" evidence="8">
    <location>
        <position position="90"/>
    </location>
    <ligand>
        <name>Mg(2+)</name>
        <dbReference type="ChEBI" id="CHEBI:18420"/>
    </ligand>
</feature>
<dbReference type="GO" id="GO:0046872">
    <property type="term" value="F:metal ion binding"/>
    <property type="evidence" value="ECO:0007669"/>
    <property type="project" value="UniProtKB-KW"/>
</dbReference>
<evidence type="ECO:0000259" key="9">
    <source>
        <dbReference type="Pfam" id="PF12804"/>
    </source>
</evidence>
<gene>
    <name evidence="8" type="primary">mobA</name>
    <name evidence="10" type="ORF">C8P65_11545</name>
</gene>
<feature type="binding site" evidence="8">
    <location>
        <position position="90"/>
    </location>
    <ligand>
        <name>GTP</name>
        <dbReference type="ChEBI" id="CHEBI:37565"/>
    </ligand>
</feature>
<accession>A0A2T5XSJ3</accession>